<dbReference type="SUPFAM" id="SSF47095">
    <property type="entry name" value="HMG-box"/>
    <property type="match status" value="1"/>
</dbReference>
<evidence type="ECO:0000259" key="3">
    <source>
        <dbReference type="PROSITE" id="PS50118"/>
    </source>
</evidence>
<dbReference type="Proteomes" id="UP000008068">
    <property type="component" value="Unassembled WGS sequence"/>
</dbReference>
<dbReference type="SMART" id="SM00398">
    <property type="entry name" value="HMG"/>
    <property type="match status" value="1"/>
</dbReference>
<sequence length="612" mass="70708">MNESTVENRNKHSLEQFSSKTVTNNLNKQDDQPVEQLKYIEEDELDNPLNTANSDRFQCVGHPQNLNSALSNFDMVFTNTANKPQDPSTQQSTPAAKAQPDSPQVKFYLFYPVMERNVVRRIGNRSVPYMLHQIWTNLDDAVKETFKTKTAKLQYAFQKKFPEIVVQSVDCDPFFKTPLIKTTTLREKLPKNPKCPLVHFRTIMTREVRQRHPKIKPAQVLQHVEQLWNTLSVDQKRRNAEEFQKAKKAYEQEMQKRPERKNSIKIMRERVQEELKPFLQYCNNIVQSYAESNHAYRTFTTPQEQVLSCLGPPKVRKRPFHDPVGQNNGRTLTKPEPEKQPVVARCVNREANNSEDPDMDTFREFFPDYPVDVLSNHPEDSVAKESISSGKPAIEQSIWDDDDWDDWNENPGYETIGFETNHEEDYPQQTGHNYPSLSVDHNTAFGRFCLLECINFNGETLKNFSDETLFSYLQNRWEETSETRKADFELIGAIDMGNISQLSNGLPNSSFDKFCNHAIKKIGLDLLDPDEVHSLLQSLWNLNPEEKKAQYNIDDHPDLNNLQVAAFYQNVEDTVVVGVEMERNIKSDQMEQSSSEFAPAVLDPANISLFET</sequence>
<keyword evidence="1" id="KW-0539">Nucleus</keyword>
<keyword evidence="1" id="KW-0238">DNA-binding</keyword>
<feature type="domain" description="HMG box" evidence="3">
    <location>
        <begin position="190"/>
        <end position="258"/>
    </location>
</feature>
<feature type="compositionally biased region" description="Polar residues" evidence="2">
    <location>
        <begin position="15"/>
        <end position="27"/>
    </location>
</feature>
<dbReference type="Gene3D" id="1.10.30.10">
    <property type="entry name" value="High mobility group box domain"/>
    <property type="match status" value="1"/>
</dbReference>
<feature type="region of interest" description="Disordered" evidence="2">
    <location>
        <begin position="1"/>
        <end position="31"/>
    </location>
</feature>
<dbReference type="InterPro" id="IPR036910">
    <property type="entry name" value="HMG_box_dom_sf"/>
</dbReference>
<gene>
    <name evidence="4" type="ORF">CAEBREN_00160</name>
</gene>
<evidence type="ECO:0000313" key="5">
    <source>
        <dbReference type="Proteomes" id="UP000008068"/>
    </source>
</evidence>
<dbReference type="HOGENOM" id="CLU_446352_0_0_1"/>
<dbReference type="EMBL" id="GL379848">
    <property type="protein sequence ID" value="EGT54847.1"/>
    <property type="molecule type" value="Genomic_DNA"/>
</dbReference>
<protein>
    <recommendedName>
        <fullName evidence="3">HMG box domain-containing protein</fullName>
    </recommendedName>
</protein>
<dbReference type="GO" id="GO:0003677">
    <property type="term" value="F:DNA binding"/>
    <property type="evidence" value="ECO:0007669"/>
    <property type="project" value="UniProtKB-UniRule"/>
</dbReference>
<dbReference type="InterPro" id="IPR009071">
    <property type="entry name" value="HMG_box_dom"/>
</dbReference>
<reference evidence="5" key="1">
    <citation type="submission" date="2011-07" db="EMBL/GenBank/DDBJ databases">
        <authorList>
            <consortium name="Caenorhabditis brenneri Sequencing and Analysis Consortium"/>
            <person name="Wilson R.K."/>
        </authorList>
    </citation>
    <scope>NUCLEOTIDE SEQUENCE [LARGE SCALE GENOMIC DNA]</scope>
    <source>
        <strain evidence="5">PB2801</strain>
    </source>
</reference>
<evidence type="ECO:0000256" key="2">
    <source>
        <dbReference type="SAM" id="MobiDB-lite"/>
    </source>
</evidence>
<evidence type="ECO:0000256" key="1">
    <source>
        <dbReference type="PROSITE-ProRule" id="PRU00267"/>
    </source>
</evidence>
<feature type="region of interest" description="Disordered" evidence="2">
    <location>
        <begin position="312"/>
        <end position="338"/>
    </location>
</feature>
<feature type="compositionally biased region" description="Polar residues" evidence="2">
    <location>
        <begin position="78"/>
        <end position="94"/>
    </location>
</feature>
<evidence type="ECO:0000313" key="4">
    <source>
        <dbReference type="EMBL" id="EGT54847.1"/>
    </source>
</evidence>
<keyword evidence="5" id="KW-1185">Reference proteome</keyword>
<organism evidence="5">
    <name type="scientific">Caenorhabditis brenneri</name>
    <name type="common">Nematode worm</name>
    <dbReference type="NCBI Taxonomy" id="135651"/>
    <lineage>
        <taxon>Eukaryota</taxon>
        <taxon>Metazoa</taxon>
        <taxon>Ecdysozoa</taxon>
        <taxon>Nematoda</taxon>
        <taxon>Chromadorea</taxon>
        <taxon>Rhabditida</taxon>
        <taxon>Rhabditina</taxon>
        <taxon>Rhabditomorpha</taxon>
        <taxon>Rhabditoidea</taxon>
        <taxon>Rhabditidae</taxon>
        <taxon>Peloderinae</taxon>
        <taxon>Caenorhabditis</taxon>
    </lineage>
</organism>
<feature type="compositionally biased region" description="Basic and acidic residues" evidence="2">
    <location>
        <begin position="1"/>
        <end position="14"/>
    </location>
</feature>
<dbReference type="PROSITE" id="PS50118">
    <property type="entry name" value="HMG_BOX_2"/>
    <property type="match status" value="1"/>
</dbReference>
<dbReference type="Pfam" id="PF00505">
    <property type="entry name" value="HMG_box"/>
    <property type="match status" value="1"/>
</dbReference>
<feature type="DNA-binding region" description="HMG box" evidence="1">
    <location>
        <begin position="190"/>
        <end position="258"/>
    </location>
</feature>
<proteinExistence type="predicted"/>
<dbReference type="GO" id="GO:0005634">
    <property type="term" value="C:nucleus"/>
    <property type="evidence" value="ECO:0007669"/>
    <property type="project" value="UniProtKB-UniRule"/>
</dbReference>
<accession>G0N7U4</accession>
<dbReference type="AlphaFoldDB" id="G0N7U4"/>
<feature type="region of interest" description="Disordered" evidence="2">
    <location>
        <begin position="78"/>
        <end position="100"/>
    </location>
</feature>
<name>G0N7U4_CAEBE</name>
<dbReference type="InParanoid" id="G0N7U4"/>